<proteinExistence type="inferred from homology"/>
<dbReference type="GO" id="GO:0036430">
    <property type="term" value="F:CMP kinase activity"/>
    <property type="evidence" value="ECO:0007669"/>
    <property type="project" value="RHEA"/>
</dbReference>
<feature type="binding site" evidence="8">
    <location>
        <begin position="11"/>
        <end position="19"/>
    </location>
    <ligand>
        <name>ATP</name>
        <dbReference type="ChEBI" id="CHEBI:30616"/>
    </ligand>
</feature>
<evidence type="ECO:0000256" key="7">
    <source>
        <dbReference type="ARBA" id="ARBA00048478"/>
    </source>
</evidence>
<evidence type="ECO:0000256" key="1">
    <source>
        <dbReference type="ARBA" id="ARBA00009427"/>
    </source>
</evidence>
<dbReference type="GO" id="GO:0036431">
    <property type="term" value="F:dCMP kinase activity"/>
    <property type="evidence" value="ECO:0007669"/>
    <property type="project" value="InterPro"/>
</dbReference>
<dbReference type="PANTHER" id="PTHR21299:SF2">
    <property type="entry name" value="CYTIDYLATE KINASE"/>
    <property type="match status" value="1"/>
</dbReference>
<dbReference type="EMBL" id="PDKS01000001">
    <property type="protein sequence ID" value="PPI87537.1"/>
    <property type="molecule type" value="Genomic_DNA"/>
</dbReference>
<name>A0A2P5SYW1_9GAMM</name>
<keyword evidence="5 8" id="KW-0067">ATP-binding</keyword>
<dbReference type="Gene3D" id="3.40.50.300">
    <property type="entry name" value="P-loop containing nucleotide triphosphate hydrolases"/>
    <property type="match status" value="1"/>
</dbReference>
<evidence type="ECO:0000256" key="2">
    <source>
        <dbReference type="ARBA" id="ARBA00022679"/>
    </source>
</evidence>
<evidence type="ECO:0000313" key="11">
    <source>
        <dbReference type="Proteomes" id="UP000296034"/>
    </source>
</evidence>
<evidence type="ECO:0000313" key="10">
    <source>
        <dbReference type="EMBL" id="PPI87537.1"/>
    </source>
</evidence>
<dbReference type="GO" id="GO:0005524">
    <property type="term" value="F:ATP binding"/>
    <property type="evidence" value="ECO:0007669"/>
    <property type="project" value="UniProtKB-UniRule"/>
</dbReference>
<comment type="catalytic activity">
    <reaction evidence="6 8">
        <text>dCMP + ATP = dCDP + ADP</text>
        <dbReference type="Rhea" id="RHEA:25094"/>
        <dbReference type="ChEBI" id="CHEBI:30616"/>
        <dbReference type="ChEBI" id="CHEBI:57566"/>
        <dbReference type="ChEBI" id="CHEBI:58593"/>
        <dbReference type="ChEBI" id="CHEBI:456216"/>
        <dbReference type="EC" id="2.7.4.25"/>
    </reaction>
</comment>
<dbReference type="GO" id="GO:0015949">
    <property type="term" value="P:nucleobase-containing small molecule interconversion"/>
    <property type="evidence" value="ECO:0007669"/>
    <property type="project" value="TreeGrafter"/>
</dbReference>
<comment type="caution">
    <text evidence="10">The sequence shown here is derived from an EMBL/GenBank/DDBJ whole genome shotgun (WGS) entry which is preliminary data.</text>
</comment>
<evidence type="ECO:0000259" key="9">
    <source>
        <dbReference type="Pfam" id="PF02224"/>
    </source>
</evidence>
<comment type="similarity">
    <text evidence="1 8">Belongs to the cytidylate kinase family. Type 1 subfamily.</text>
</comment>
<dbReference type="CDD" id="cd02019">
    <property type="entry name" value="NK"/>
    <property type="match status" value="1"/>
</dbReference>
<dbReference type="RefSeq" id="WP_136131534.1">
    <property type="nucleotide sequence ID" value="NZ_PDKS01000001.1"/>
</dbReference>
<keyword evidence="8" id="KW-0963">Cytoplasm</keyword>
<protein>
    <recommendedName>
        <fullName evidence="8">Cytidylate kinase</fullName>
        <shortName evidence="8">CK</shortName>
        <ecNumber evidence="8">2.7.4.25</ecNumber>
    </recommendedName>
    <alternativeName>
        <fullName evidence="8">Cytidine monophosphate kinase</fullName>
        <shortName evidence="8">CMP kinase</shortName>
    </alternativeName>
</protein>
<evidence type="ECO:0000256" key="6">
    <source>
        <dbReference type="ARBA" id="ARBA00047615"/>
    </source>
</evidence>
<keyword evidence="3 8" id="KW-0547">Nucleotide-binding</keyword>
<evidence type="ECO:0000256" key="5">
    <source>
        <dbReference type="ARBA" id="ARBA00022840"/>
    </source>
</evidence>
<dbReference type="GO" id="GO:0005829">
    <property type="term" value="C:cytosol"/>
    <property type="evidence" value="ECO:0007669"/>
    <property type="project" value="TreeGrafter"/>
</dbReference>
<dbReference type="Proteomes" id="UP000296034">
    <property type="component" value="Unassembled WGS sequence"/>
</dbReference>
<dbReference type="GO" id="GO:0006220">
    <property type="term" value="P:pyrimidine nucleotide metabolic process"/>
    <property type="evidence" value="ECO:0007669"/>
    <property type="project" value="UniProtKB-UniRule"/>
</dbReference>
<dbReference type="InterPro" id="IPR027417">
    <property type="entry name" value="P-loop_NTPase"/>
</dbReference>
<sequence>MLVIPVITIDGPSGVGKSTLCKAIGRLLKWNILNSGAIYRSLALICIEQKINVLQLERSIKHILIDFNLNFVYKNNKFIVFLDNRDISQIIRKQEVSELSSYIAEKPLIRNALLQKQRDFLKTPGLIADGRDMGTIIFPDAKVKIFLNASLEERTKRRKLQLKKQGFSVNFEKLFNQIKDRDERDYNRKISPLLPASDALIINSEHISFKQVLNNTLQYAQEKYLIIKDNNLYQGLGIGNVKQHHKT</sequence>
<gene>
    <name evidence="8" type="primary">cmk</name>
    <name evidence="10" type="ORF">CRV11_01240</name>
</gene>
<reference evidence="10 11" key="1">
    <citation type="journal article" date="2018" name="Genome Biol. Evol.">
        <title>Cladogenesis and Genomic Streamlining in Extracellular Endosymbionts of Tropical Stink Bugs.</title>
        <authorList>
            <person name="Otero-Bravo A."/>
            <person name="Goffredi S."/>
            <person name="Sabree Z.L."/>
        </authorList>
    </citation>
    <scope>NUCLEOTIDE SEQUENCE [LARGE SCALE GENOMIC DNA]</scope>
    <source>
        <strain evidence="10 11">SoET</strain>
    </source>
</reference>
<feature type="domain" description="Cytidylate kinase" evidence="9">
    <location>
        <begin position="7"/>
        <end position="221"/>
    </location>
</feature>
<dbReference type="CDD" id="cd02020">
    <property type="entry name" value="CMPK"/>
    <property type="match status" value="1"/>
</dbReference>
<dbReference type="HAMAP" id="MF_00238">
    <property type="entry name" value="Cytidyl_kinase_type1"/>
    <property type="match status" value="1"/>
</dbReference>
<organism evidence="10 11">
    <name type="scientific">Candidatus Pantoea edessiphila</name>
    <dbReference type="NCBI Taxonomy" id="2044610"/>
    <lineage>
        <taxon>Bacteria</taxon>
        <taxon>Pseudomonadati</taxon>
        <taxon>Pseudomonadota</taxon>
        <taxon>Gammaproteobacteria</taxon>
        <taxon>Enterobacterales</taxon>
        <taxon>Erwiniaceae</taxon>
        <taxon>Pantoea</taxon>
    </lineage>
</organism>
<keyword evidence="4 8" id="KW-0418">Kinase</keyword>
<comment type="subcellular location">
    <subcellularLocation>
        <location evidence="8">Cytoplasm</location>
    </subcellularLocation>
</comment>
<evidence type="ECO:0000256" key="4">
    <source>
        <dbReference type="ARBA" id="ARBA00022777"/>
    </source>
</evidence>
<dbReference type="EC" id="2.7.4.25" evidence="8"/>
<keyword evidence="2 8" id="KW-0808">Transferase</keyword>
<evidence type="ECO:0000256" key="8">
    <source>
        <dbReference type="HAMAP-Rule" id="MF_00238"/>
    </source>
</evidence>
<dbReference type="AlphaFoldDB" id="A0A2P5SYW1"/>
<accession>A0A2P5SYW1</accession>
<dbReference type="OrthoDB" id="9807434at2"/>
<evidence type="ECO:0000256" key="3">
    <source>
        <dbReference type="ARBA" id="ARBA00022741"/>
    </source>
</evidence>
<dbReference type="SUPFAM" id="SSF52540">
    <property type="entry name" value="P-loop containing nucleoside triphosphate hydrolases"/>
    <property type="match status" value="1"/>
</dbReference>
<dbReference type="InterPro" id="IPR011994">
    <property type="entry name" value="Cytidylate_kinase_dom"/>
</dbReference>
<comment type="catalytic activity">
    <reaction evidence="7 8">
        <text>CMP + ATP = CDP + ADP</text>
        <dbReference type="Rhea" id="RHEA:11600"/>
        <dbReference type="ChEBI" id="CHEBI:30616"/>
        <dbReference type="ChEBI" id="CHEBI:58069"/>
        <dbReference type="ChEBI" id="CHEBI:60377"/>
        <dbReference type="ChEBI" id="CHEBI:456216"/>
        <dbReference type="EC" id="2.7.4.25"/>
    </reaction>
</comment>
<dbReference type="NCBIfam" id="TIGR00017">
    <property type="entry name" value="cmk"/>
    <property type="match status" value="1"/>
</dbReference>
<dbReference type="InterPro" id="IPR003136">
    <property type="entry name" value="Cytidylate_kin"/>
</dbReference>
<dbReference type="Pfam" id="PF02224">
    <property type="entry name" value="Cytidylate_kin"/>
    <property type="match status" value="1"/>
</dbReference>
<dbReference type="PANTHER" id="PTHR21299">
    <property type="entry name" value="CYTIDYLATE KINASE/PANTOATE-BETA-ALANINE LIGASE"/>
    <property type="match status" value="1"/>
</dbReference>